<evidence type="ECO:0000256" key="2">
    <source>
        <dbReference type="ARBA" id="ARBA00022729"/>
    </source>
</evidence>
<dbReference type="GO" id="GO:0009279">
    <property type="term" value="C:cell outer membrane"/>
    <property type="evidence" value="ECO:0007669"/>
    <property type="project" value="UniProtKB-SubCell"/>
</dbReference>
<dbReference type="PROSITE" id="PS51123">
    <property type="entry name" value="OMPA_2"/>
    <property type="match status" value="1"/>
</dbReference>
<dbReference type="SUPFAM" id="SSF103088">
    <property type="entry name" value="OmpA-like"/>
    <property type="match status" value="1"/>
</dbReference>
<dbReference type="InterPro" id="IPR050330">
    <property type="entry name" value="Bact_OuterMem_StrucFunc"/>
</dbReference>
<dbReference type="KEGG" id="hyf:DTO96_101793"/>
<dbReference type="PRINTS" id="PR01021">
    <property type="entry name" value="OMPADOMAIN"/>
</dbReference>
<evidence type="ECO:0000313" key="9">
    <source>
        <dbReference type="Proteomes" id="UP000252182"/>
    </source>
</evidence>
<comment type="subcellular location">
    <subcellularLocation>
        <location evidence="1">Cell outer membrane</location>
    </subcellularLocation>
</comment>
<organism evidence="8 9">
    <name type="scientific">Ephemeroptericola cinctiostellae</name>
    <dbReference type="NCBI Taxonomy" id="2268024"/>
    <lineage>
        <taxon>Bacteria</taxon>
        <taxon>Pseudomonadati</taxon>
        <taxon>Pseudomonadota</taxon>
        <taxon>Betaproteobacteria</taxon>
        <taxon>Burkholderiales</taxon>
        <taxon>Burkholderiaceae</taxon>
        <taxon>Ephemeroptericola</taxon>
    </lineage>
</organism>
<evidence type="ECO:0000259" key="7">
    <source>
        <dbReference type="PROSITE" id="PS51123"/>
    </source>
</evidence>
<feature type="domain" description="OmpA-like" evidence="7">
    <location>
        <begin position="136"/>
        <end position="264"/>
    </location>
</feature>
<dbReference type="Gene3D" id="3.30.1450.10">
    <property type="match status" value="1"/>
</dbReference>
<dbReference type="RefSeq" id="WP_192878980.1">
    <property type="nucleotide sequence ID" value="NZ_CP031124.1"/>
</dbReference>
<evidence type="ECO:0000256" key="5">
    <source>
        <dbReference type="PROSITE-ProRule" id="PRU00473"/>
    </source>
</evidence>
<dbReference type="InterPro" id="IPR006664">
    <property type="entry name" value="OMP_bac"/>
</dbReference>
<keyword evidence="3 5" id="KW-0472">Membrane</keyword>
<dbReference type="PANTHER" id="PTHR30329">
    <property type="entry name" value="STATOR ELEMENT OF FLAGELLAR MOTOR COMPLEX"/>
    <property type="match status" value="1"/>
</dbReference>
<dbReference type="Gene3D" id="3.30.1330.60">
    <property type="entry name" value="OmpA-like domain"/>
    <property type="match status" value="1"/>
</dbReference>
<reference evidence="9" key="1">
    <citation type="submission" date="2018-07" db="EMBL/GenBank/DDBJ databases">
        <authorList>
            <person name="Kim H."/>
        </authorList>
    </citation>
    <scope>NUCLEOTIDE SEQUENCE [LARGE SCALE GENOMIC DNA]</scope>
    <source>
        <strain evidence="9">F02</strain>
    </source>
</reference>
<name>A0A345DCG4_9BURK</name>
<dbReference type="InterPro" id="IPR036737">
    <property type="entry name" value="OmpA-like_sf"/>
</dbReference>
<proteinExistence type="predicted"/>
<feature type="signal peptide" evidence="6">
    <location>
        <begin position="1"/>
        <end position="25"/>
    </location>
</feature>
<dbReference type="Proteomes" id="UP000252182">
    <property type="component" value="Chromosome"/>
</dbReference>
<evidence type="ECO:0000256" key="1">
    <source>
        <dbReference type="ARBA" id="ARBA00004442"/>
    </source>
</evidence>
<sequence length="264" mass="28860">MKTKKFAVKMLSTVAFLSLGSFASANDSTNSMIFPELKDSWLKTGDFTGPDHIRRIRSGMDKDQVALEIGNPHFNEGIGGPNVWNYAFNFYTGNADEYVTCQYQVHFDEKHTRVDKTAWKENQCAAFLEEKHPVLNQSHPLVLSSDGLFAFGKSGFNDLQQTGRENLHNLAGQIKTGYKTTRSISITGYTDRIGSVSSNQALSLARANTVKQYLISQGIDGSLIQTSGAGSNKPVVSCPGSKSPAVVACLMPNRRIEVSVNGDI</sequence>
<keyword evidence="2 6" id="KW-0732">Signal</keyword>
<dbReference type="InterPro" id="IPR007450">
    <property type="entry name" value="BamE_dom"/>
</dbReference>
<evidence type="ECO:0000256" key="6">
    <source>
        <dbReference type="SAM" id="SignalP"/>
    </source>
</evidence>
<dbReference type="CDD" id="cd07185">
    <property type="entry name" value="OmpA_C-like"/>
    <property type="match status" value="1"/>
</dbReference>
<dbReference type="EMBL" id="CP031124">
    <property type="protein sequence ID" value="AXF86052.1"/>
    <property type="molecule type" value="Genomic_DNA"/>
</dbReference>
<accession>A0A345DCG4</accession>
<gene>
    <name evidence="8" type="primary">ompA_8</name>
    <name evidence="8" type="ORF">DTO96_101793</name>
</gene>
<evidence type="ECO:0000256" key="4">
    <source>
        <dbReference type="ARBA" id="ARBA00023237"/>
    </source>
</evidence>
<keyword evidence="9" id="KW-1185">Reference proteome</keyword>
<evidence type="ECO:0000256" key="3">
    <source>
        <dbReference type="ARBA" id="ARBA00023136"/>
    </source>
</evidence>
<feature type="chain" id="PRO_5016557994" evidence="6">
    <location>
        <begin position="26"/>
        <end position="264"/>
    </location>
</feature>
<dbReference type="Pfam" id="PF00691">
    <property type="entry name" value="OmpA"/>
    <property type="match status" value="1"/>
</dbReference>
<evidence type="ECO:0000313" key="8">
    <source>
        <dbReference type="EMBL" id="AXF86052.1"/>
    </source>
</evidence>
<dbReference type="Pfam" id="PF04355">
    <property type="entry name" value="BamE"/>
    <property type="match status" value="1"/>
</dbReference>
<dbReference type="InterPro" id="IPR006665">
    <property type="entry name" value="OmpA-like"/>
</dbReference>
<keyword evidence="4" id="KW-0998">Cell outer membrane</keyword>
<dbReference type="PANTHER" id="PTHR30329:SF21">
    <property type="entry name" value="LIPOPROTEIN YIAD-RELATED"/>
    <property type="match status" value="1"/>
</dbReference>
<dbReference type="InterPro" id="IPR037873">
    <property type="entry name" value="BamE-like"/>
</dbReference>
<protein>
    <submittedName>
        <fullName evidence="8">Outer membrane protein P5</fullName>
    </submittedName>
</protein>
<dbReference type="AlphaFoldDB" id="A0A345DCG4"/>